<reference evidence="1 2" key="1">
    <citation type="journal article" date="2017" name="Curr. Biol.">
        <title>Genome architecture and evolution of a unichromosomal asexual nematode.</title>
        <authorList>
            <person name="Fradin H."/>
            <person name="Zegar C."/>
            <person name="Gutwein M."/>
            <person name="Lucas J."/>
            <person name="Kovtun M."/>
            <person name="Corcoran D."/>
            <person name="Baugh L.R."/>
            <person name="Kiontke K."/>
            <person name="Gunsalus K."/>
            <person name="Fitch D.H."/>
            <person name="Piano F."/>
        </authorList>
    </citation>
    <scope>NUCLEOTIDE SEQUENCE [LARGE SCALE GENOMIC DNA]</scope>
    <source>
        <strain evidence="1">PF1309</strain>
    </source>
</reference>
<organism evidence="1 2">
    <name type="scientific">Diploscapter pachys</name>
    <dbReference type="NCBI Taxonomy" id="2018661"/>
    <lineage>
        <taxon>Eukaryota</taxon>
        <taxon>Metazoa</taxon>
        <taxon>Ecdysozoa</taxon>
        <taxon>Nematoda</taxon>
        <taxon>Chromadorea</taxon>
        <taxon>Rhabditida</taxon>
        <taxon>Rhabditina</taxon>
        <taxon>Rhabditomorpha</taxon>
        <taxon>Rhabditoidea</taxon>
        <taxon>Rhabditidae</taxon>
        <taxon>Diploscapter</taxon>
    </lineage>
</organism>
<evidence type="ECO:0000313" key="2">
    <source>
        <dbReference type="Proteomes" id="UP000218231"/>
    </source>
</evidence>
<gene>
    <name evidence="1" type="ORF">WR25_21351</name>
</gene>
<dbReference type="EMBL" id="LIAE01007905">
    <property type="protein sequence ID" value="PAV76341.1"/>
    <property type="molecule type" value="Genomic_DNA"/>
</dbReference>
<dbReference type="OrthoDB" id="5911359at2759"/>
<sequence length="287" mass="33572">MQPQPLMKLDIAPPLGQMRPQLRYPQPQEDTFHEHLGIIVEKTGEDNENSKKQRVMYLYSPTIRNASGRIVCSQYWRFCDLGQWIKFTVEKNEKFFSAEPIEAPTSTMLCPQNPTLPMVLVHFTLLPSFIRALEHNGKTKLYSRELGLIYAYNYQIARVGIRYGFEYTAWVRYSYTHVCFEPNDVNASGWPYEPYVYWELVDTDRRDIREMPIAEADIQTFEARIYEMAVREQEREDAERHEERVNIQIFNRYREGFNGNGGGRGSFGSSVSFETNKIQVCSSTKID</sequence>
<proteinExistence type="predicted"/>
<keyword evidence="2" id="KW-1185">Reference proteome</keyword>
<accession>A0A2A2KQV1</accession>
<evidence type="ECO:0000313" key="1">
    <source>
        <dbReference type="EMBL" id="PAV76341.1"/>
    </source>
</evidence>
<protein>
    <submittedName>
        <fullName evidence="1">Uncharacterized protein</fullName>
    </submittedName>
</protein>
<comment type="caution">
    <text evidence="1">The sequence shown here is derived from an EMBL/GenBank/DDBJ whole genome shotgun (WGS) entry which is preliminary data.</text>
</comment>
<dbReference type="AlphaFoldDB" id="A0A2A2KQV1"/>
<name>A0A2A2KQV1_9BILA</name>
<dbReference type="Proteomes" id="UP000218231">
    <property type="component" value="Unassembled WGS sequence"/>
</dbReference>